<organism evidence="2 3">
    <name type="scientific">Anaerobacterium chartisolvens</name>
    <dbReference type="NCBI Taxonomy" id="1297424"/>
    <lineage>
        <taxon>Bacteria</taxon>
        <taxon>Bacillati</taxon>
        <taxon>Bacillota</taxon>
        <taxon>Clostridia</taxon>
        <taxon>Eubacteriales</taxon>
        <taxon>Oscillospiraceae</taxon>
        <taxon>Anaerobacterium</taxon>
    </lineage>
</organism>
<feature type="signal peptide" evidence="1">
    <location>
        <begin position="1"/>
        <end position="24"/>
    </location>
</feature>
<gene>
    <name evidence="2" type="ORF">DFR58_11745</name>
</gene>
<dbReference type="AlphaFoldDB" id="A0A369AWN6"/>
<evidence type="ECO:0000256" key="1">
    <source>
        <dbReference type="SAM" id="SignalP"/>
    </source>
</evidence>
<dbReference type="PROSITE" id="PS51257">
    <property type="entry name" value="PROKAR_LIPOPROTEIN"/>
    <property type="match status" value="1"/>
</dbReference>
<dbReference type="Proteomes" id="UP000253034">
    <property type="component" value="Unassembled WGS sequence"/>
</dbReference>
<dbReference type="EMBL" id="QPJT01000017">
    <property type="protein sequence ID" value="RCX13505.1"/>
    <property type="molecule type" value="Genomic_DNA"/>
</dbReference>
<accession>A0A369AWN6</accession>
<keyword evidence="1" id="KW-0732">Signal</keyword>
<evidence type="ECO:0000313" key="3">
    <source>
        <dbReference type="Proteomes" id="UP000253034"/>
    </source>
</evidence>
<name>A0A369AWN6_9FIRM</name>
<protein>
    <submittedName>
        <fullName evidence="2">Uncharacterized protein DUF4878</fullName>
    </submittedName>
</protein>
<feature type="chain" id="PRO_5016828195" evidence="1">
    <location>
        <begin position="25"/>
        <end position="200"/>
    </location>
</feature>
<dbReference type="RefSeq" id="WP_170138165.1">
    <property type="nucleotide sequence ID" value="NZ_QPJT01000017.1"/>
</dbReference>
<proteinExistence type="predicted"/>
<evidence type="ECO:0000313" key="2">
    <source>
        <dbReference type="EMBL" id="RCX13505.1"/>
    </source>
</evidence>
<comment type="caution">
    <text evidence="2">The sequence shown here is derived from an EMBL/GenBank/DDBJ whole genome shotgun (WGS) entry which is preliminary data.</text>
</comment>
<reference evidence="2 3" key="1">
    <citation type="submission" date="2018-07" db="EMBL/GenBank/DDBJ databases">
        <title>Genomic Encyclopedia of Type Strains, Phase IV (KMG-IV): sequencing the most valuable type-strain genomes for metagenomic binning, comparative biology and taxonomic classification.</title>
        <authorList>
            <person name="Goeker M."/>
        </authorList>
    </citation>
    <scope>NUCLEOTIDE SEQUENCE [LARGE SCALE GENOMIC DNA]</scope>
    <source>
        <strain evidence="2 3">DSM 27016</strain>
    </source>
</reference>
<keyword evidence="3" id="KW-1185">Reference proteome</keyword>
<sequence length="200" mass="21941">MRNKNIFVKAIILCLLFTLTASLASCTSASGSPDKAVSSFFEAIKEADVNTASKYLSSASDDLTYDDEEQEKIMKKIFNNLDYKIISTEKDGDTATVNVKITSPDLVKIVSEMISELMPKLFEMALSGDENADQNSEELIKQYFDNSLSSPDMPLISSDVEIKLSYSKDKKSWLIVPDDSLINAMTGNAAKAFAEMDGGN</sequence>